<keyword evidence="12" id="KW-1185">Reference proteome</keyword>
<dbReference type="OrthoDB" id="5411773at2759"/>
<evidence type="ECO:0000313" key="11">
    <source>
        <dbReference type="EMBL" id="EFN67128.1"/>
    </source>
</evidence>
<dbReference type="FunFam" id="3.30.160.60:FF:000060">
    <property type="entry name" value="zinc finger protein 436"/>
    <property type="match status" value="1"/>
</dbReference>
<evidence type="ECO:0000256" key="6">
    <source>
        <dbReference type="ARBA" id="ARBA00023015"/>
    </source>
</evidence>
<dbReference type="EMBL" id="GL439539">
    <property type="protein sequence ID" value="EFN67128.1"/>
    <property type="molecule type" value="Genomic_DNA"/>
</dbReference>
<dbReference type="GO" id="GO:0000981">
    <property type="term" value="F:DNA-binding transcription factor activity, RNA polymerase II-specific"/>
    <property type="evidence" value="ECO:0007669"/>
    <property type="project" value="TreeGrafter"/>
</dbReference>
<sequence>FVCEECGLSFGRAVALKVHKRLHSGDSPYGCDECTERFISRKLLAKHQATH</sequence>
<dbReference type="Pfam" id="PF00096">
    <property type="entry name" value="zf-C2H2"/>
    <property type="match status" value="2"/>
</dbReference>
<feature type="non-terminal residue" evidence="11">
    <location>
        <position position="1"/>
    </location>
</feature>
<dbReference type="InterPro" id="IPR036236">
    <property type="entry name" value="Znf_C2H2_sf"/>
</dbReference>
<organism evidence="12">
    <name type="scientific">Camponotus floridanus</name>
    <name type="common">Florida carpenter ant</name>
    <dbReference type="NCBI Taxonomy" id="104421"/>
    <lineage>
        <taxon>Eukaryota</taxon>
        <taxon>Metazoa</taxon>
        <taxon>Ecdysozoa</taxon>
        <taxon>Arthropoda</taxon>
        <taxon>Hexapoda</taxon>
        <taxon>Insecta</taxon>
        <taxon>Pterygota</taxon>
        <taxon>Neoptera</taxon>
        <taxon>Endopterygota</taxon>
        <taxon>Hymenoptera</taxon>
        <taxon>Apocrita</taxon>
        <taxon>Aculeata</taxon>
        <taxon>Formicoidea</taxon>
        <taxon>Formicidae</taxon>
        <taxon>Formicinae</taxon>
        <taxon>Camponotus</taxon>
    </lineage>
</organism>
<dbReference type="GO" id="GO:0008270">
    <property type="term" value="F:zinc ion binding"/>
    <property type="evidence" value="ECO:0007669"/>
    <property type="project" value="UniProtKB-KW"/>
</dbReference>
<evidence type="ECO:0000256" key="7">
    <source>
        <dbReference type="ARBA" id="ARBA00023163"/>
    </source>
</evidence>
<proteinExistence type="predicted"/>
<evidence type="ECO:0000256" key="1">
    <source>
        <dbReference type="ARBA" id="ARBA00004123"/>
    </source>
</evidence>
<keyword evidence="8" id="KW-0539">Nucleus</keyword>
<feature type="domain" description="C2H2-type" evidence="10">
    <location>
        <begin position="1"/>
        <end position="28"/>
    </location>
</feature>
<reference evidence="11 12" key="1">
    <citation type="journal article" date="2010" name="Science">
        <title>Genomic comparison of the ants Camponotus floridanus and Harpegnathos saltator.</title>
        <authorList>
            <person name="Bonasio R."/>
            <person name="Zhang G."/>
            <person name="Ye C."/>
            <person name="Mutti N.S."/>
            <person name="Fang X."/>
            <person name="Qin N."/>
            <person name="Donahue G."/>
            <person name="Yang P."/>
            <person name="Li Q."/>
            <person name="Li C."/>
            <person name="Zhang P."/>
            <person name="Huang Z."/>
            <person name="Berger S.L."/>
            <person name="Reinberg D."/>
            <person name="Wang J."/>
            <person name="Liebig J."/>
        </authorList>
    </citation>
    <scope>NUCLEOTIDE SEQUENCE [LARGE SCALE GENOMIC DNA]</scope>
    <source>
        <strain evidence="12">C129</strain>
    </source>
</reference>
<name>E2AHH3_CAMFO</name>
<dbReference type="Proteomes" id="UP000000311">
    <property type="component" value="Unassembled WGS sequence"/>
</dbReference>
<keyword evidence="2" id="KW-0479">Metal-binding</keyword>
<evidence type="ECO:0000256" key="2">
    <source>
        <dbReference type="ARBA" id="ARBA00022723"/>
    </source>
</evidence>
<keyword evidence="4 9" id="KW-0863">Zinc-finger</keyword>
<keyword evidence="7" id="KW-0804">Transcription</keyword>
<comment type="subcellular location">
    <subcellularLocation>
        <location evidence="1">Nucleus</location>
    </subcellularLocation>
</comment>
<dbReference type="SUPFAM" id="SSF57667">
    <property type="entry name" value="beta-beta-alpha zinc fingers"/>
    <property type="match status" value="1"/>
</dbReference>
<feature type="domain" description="C2H2-type" evidence="10">
    <location>
        <begin position="29"/>
        <end position="51"/>
    </location>
</feature>
<keyword evidence="6" id="KW-0805">Transcription regulation</keyword>
<accession>E2AHH3</accession>
<dbReference type="PANTHER" id="PTHR24394:SF29">
    <property type="entry name" value="MYONEURIN"/>
    <property type="match status" value="1"/>
</dbReference>
<dbReference type="InParanoid" id="E2AHH3"/>
<evidence type="ECO:0000259" key="10">
    <source>
        <dbReference type="PROSITE" id="PS50157"/>
    </source>
</evidence>
<evidence type="ECO:0000313" key="12">
    <source>
        <dbReference type="Proteomes" id="UP000000311"/>
    </source>
</evidence>
<evidence type="ECO:0000256" key="8">
    <source>
        <dbReference type="ARBA" id="ARBA00023242"/>
    </source>
</evidence>
<feature type="non-terminal residue" evidence="11">
    <location>
        <position position="51"/>
    </location>
</feature>
<dbReference type="AlphaFoldDB" id="E2AHH3"/>
<evidence type="ECO:0000256" key="4">
    <source>
        <dbReference type="ARBA" id="ARBA00022771"/>
    </source>
</evidence>
<dbReference type="PANTHER" id="PTHR24394">
    <property type="entry name" value="ZINC FINGER PROTEIN"/>
    <property type="match status" value="1"/>
</dbReference>
<dbReference type="PROSITE" id="PS50157">
    <property type="entry name" value="ZINC_FINGER_C2H2_2"/>
    <property type="match status" value="2"/>
</dbReference>
<gene>
    <name evidence="11" type="ORF">EAG_12111</name>
</gene>
<evidence type="ECO:0000256" key="5">
    <source>
        <dbReference type="ARBA" id="ARBA00022833"/>
    </source>
</evidence>
<dbReference type="SMART" id="SM00355">
    <property type="entry name" value="ZnF_C2H2"/>
    <property type="match status" value="2"/>
</dbReference>
<protein>
    <submittedName>
        <fullName evidence="11">Zinc finger protein 93</fullName>
    </submittedName>
</protein>
<dbReference type="InterPro" id="IPR013087">
    <property type="entry name" value="Znf_C2H2_type"/>
</dbReference>
<dbReference type="PROSITE" id="PS00028">
    <property type="entry name" value="ZINC_FINGER_C2H2_1"/>
    <property type="match status" value="2"/>
</dbReference>
<keyword evidence="5" id="KW-0862">Zinc</keyword>
<dbReference type="GO" id="GO:0005634">
    <property type="term" value="C:nucleus"/>
    <property type="evidence" value="ECO:0007669"/>
    <property type="project" value="UniProtKB-SubCell"/>
</dbReference>
<keyword evidence="3" id="KW-0677">Repeat</keyword>
<evidence type="ECO:0000256" key="3">
    <source>
        <dbReference type="ARBA" id="ARBA00022737"/>
    </source>
</evidence>
<dbReference type="Gene3D" id="3.30.160.60">
    <property type="entry name" value="Classic Zinc Finger"/>
    <property type="match status" value="2"/>
</dbReference>
<evidence type="ECO:0000256" key="9">
    <source>
        <dbReference type="PROSITE-ProRule" id="PRU00042"/>
    </source>
</evidence>